<sequence length="293" mass="32762">MLQGITQVIQIGGVNVLVSVNTGTININVPARPIPKLLTTIPFVDEKRVVGRLPIMEKLARTIEENRGRKSIQLAGVGGIGKTTIAECFLNTHQALFSHICYLEVKSTVKHALVNSIQLVDSLGLHDEVRGKSQTARFNLIVNRLQQLKGDNLLVLDNVSEETEHSDLYSALSLSGGWSTVVTSRDPLLNYVQVPVDPLTMEDAVQLFYQHYTFETDDRLVEEIIRMIDYHTLTIEVVAKTSELRIFKLAEVLAIVKKKSWVFQKDFPRELKLNETSTGSLTNTTGSYPEFSI</sequence>
<dbReference type="Gene3D" id="3.40.50.300">
    <property type="entry name" value="P-loop containing nucleotide triphosphate hydrolases"/>
    <property type="match status" value="1"/>
</dbReference>
<dbReference type="EMBL" id="JAHESC010000041">
    <property type="protein sequence ID" value="MBT1689446.1"/>
    <property type="molecule type" value="Genomic_DNA"/>
</dbReference>
<dbReference type="GO" id="GO:0006952">
    <property type="term" value="P:defense response"/>
    <property type="evidence" value="ECO:0007669"/>
    <property type="project" value="InterPro"/>
</dbReference>
<evidence type="ECO:0000313" key="2">
    <source>
        <dbReference type="EMBL" id="MBT1689446.1"/>
    </source>
</evidence>
<dbReference type="AlphaFoldDB" id="A0AAP2DC96"/>
<dbReference type="SUPFAM" id="SSF52540">
    <property type="entry name" value="P-loop containing nucleoside triphosphate hydrolases"/>
    <property type="match status" value="1"/>
</dbReference>
<reference evidence="2 3" key="1">
    <citation type="submission" date="2021-05" db="EMBL/GenBank/DDBJ databases">
        <title>A Polyphasic approach of four new species of the genus Ohtaekwangia: Ohtaekwangia histidinii sp. nov., Ohtaekwangia cretensis sp. nov., Ohtaekwangia indiensis sp. nov., Ohtaekwangia reichenbachii sp. nov. from diverse environment.</title>
        <authorList>
            <person name="Octaviana S."/>
        </authorList>
    </citation>
    <scope>NUCLEOTIDE SEQUENCE [LARGE SCALE GENOMIC DNA]</scope>
    <source>
        <strain evidence="2 3">PWU37</strain>
    </source>
</reference>
<protein>
    <recommendedName>
        <fullName evidence="1">NB-ARC domain-containing protein</fullName>
    </recommendedName>
</protein>
<dbReference type="RefSeq" id="WP_254092669.1">
    <property type="nucleotide sequence ID" value="NZ_JAHESC010000041.1"/>
</dbReference>
<dbReference type="Pfam" id="PF00931">
    <property type="entry name" value="NB-ARC"/>
    <property type="match status" value="1"/>
</dbReference>
<dbReference type="InterPro" id="IPR002182">
    <property type="entry name" value="NB-ARC"/>
</dbReference>
<dbReference type="Proteomes" id="UP001319180">
    <property type="component" value="Unassembled WGS sequence"/>
</dbReference>
<keyword evidence="3" id="KW-1185">Reference proteome</keyword>
<dbReference type="GO" id="GO:0043531">
    <property type="term" value="F:ADP binding"/>
    <property type="evidence" value="ECO:0007669"/>
    <property type="project" value="InterPro"/>
</dbReference>
<name>A0AAP2DC96_9BACT</name>
<comment type="caution">
    <text evidence="2">The sequence shown here is derived from an EMBL/GenBank/DDBJ whole genome shotgun (WGS) entry which is preliminary data.</text>
</comment>
<proteinExistence type="predicted"/>
<dbReference type="PANTHER" id="PTHR11017:SF385">
    <property type="entry name" value="DISEASE RESISTANCE PROTEIN (TIR-NBS-LRR CLASS)-RELATED"/>
    <property type="match status" value="1"/>
</dbReference>
<dbReference type="InterPro" id="IPR027417">
    <property type="entry name" value="P-loop_NTPase"/>
</dbReference>
<evidence type="ECO:0000259" key="1">
    <source>
        <dbReference type="Pfam" id="PF00931"/>
    </source>
</evidence>
<feature type="domain" description="NB-ARC" evidence="1">
    <location>
        <begin position="56"/>
        <end position="204"/>
    </location>
</feature>
<evidence type="ECO:0000313" key="3">
    <source>
        <dbReference type="Proteomes" id="UP001319180"/>
    </source>
</evidence>
<accession>A0AAP2DC96</accession>
<organism evidence="2 3">
    <name type="scientific">Dawidia soli</name>
    <dbReference type="NCBI Taxonomy" id="2782352"/>
    <lineage>
        <taxon>Bacteria</taxon>
        <taxon>Pseudomonadati</taxon>
        <taxon>Bacteroidota</taxon>
        <taxon>Cytophagia</taxon>
        <taxon>Cytophagales</taxon>
        <taxon>Chryseotaleaceae</taxon>
        <taxon>Dawidia</taxon>
    </lineage>
</organism>
<gene>
    <name evidence="2" type="ORF">KK078_22970</name>
</gene>
<dbReference type="PANTHER" id="PTHR11017">
    <property type="entry name" value="LEUCINE-RICH REPEAT-CONTAINING PROTEIN"/>
    <property type="match status" value="1"/>
</dbReference>
<dbReference type="InterPro" id="IPR044974">
    <property type="entry name" value="Disease_R_plants"/>
</dbReference>